<dbReference type="CDD" id="cd00118">
    <property type="entry name" value="LysM"/>
    <property type="match status" value="1"/>
</dbReference>
<sequence length="126" mass="14385">MKLLKKLVLIIIVLLFIRSIIHDITVGTATKSQFQENPAAEMNNKEDTPANASTDREIDQENEPEYRPVTHTVKPGETVLSISENLNEEPVEIRTLLDDFQTLNPEVNPNEIQIGETYFFPKYSNE</sequence>
<dbReference type="InterPro" id="IPR036779">
    <property type="entry name" value="LysM_dom_sf"/>
</dbReference>
<evidence type="ECO:0000256" key="1">
    <source>
        <dbReference type="SAM" id="MobiDB-lite"/>
    </source>
</evidence>
<gene>
    <name evidence="3" type="ORF">GCM10008986_04270</name>
</gene>
<dbReference type="SMART" id="SM00257">
    <property type="entry name" value="LysM"/>
    <property type="match status" value="1"/>
</dbReference>
<dbReference type="Proteomes" id="UP001500880">
    <property type="component" value="Unassembled WGS sequence"/>
</dbReference>
<dbReference type="PROSITE" id="PS51782">
    <property type="entry name" value="LYSM"/>
    <property type="match status" value="1"/>
</dbReference>
<comment type="caution">
    <text evidence="3">The sequence shown here is derived from an EMBL/GenBank/DDBJ whole genome shotgun (WGS) entry which is preliminary data.</text>
</comment>
<protein>
    <recommendedName>
        <fullName evidence="2">LysM domain-containing protein</fullName>
    </recommendedName>
</protein>
<organism evidence="3 4">
    <name type="scientific">Salinibacillus aidingensis</name>
    <dbReference type="NCBI Taxonomy" id="237684"/>
    <lineage>
        <taxon>Bacteria</taxon>
        <taxon>Bacillati</taxon>
        <taxon>Bacillota</taxon>
        <taxon>Bacilli</taxon>
        <taxon>Bacillales</taxon>
        <taxon>Bacillaceae</taxon>
        <taxon>Salinibacillus</taxon>
    </lineage>
</organism>
<feature type="compositionally biased region" description="Basic and acidic residues" evidence="1">
    <location>
        <begin position="43"/>
        <end position="68"/>
    </location>
</feature>
<reference evidence="3 4" key="1">
    <citation type="journal article" date="2019" name="Int. J. Syst. Evol. Microbiol.">
        <title>The Global Catalogue of Microorganisms (GCM) 10K type strain sequencing project: providing services to taxonomists for standard genome sequencing and annotation.</title>
        <authorList>
            <consortium name="The Broad Institute Genomics Platform"/>
            <consortium name="The Broad Institute Genome Sequencing Center for Infectious Disease"/>
            <person name="Wu L."/>
            <person name="Ma J."/>
        </authorList>
    </citation>
    <scope>NUCLEOTIDE SEQUENCE [LARGE SCALE GENOMIC DNA]</scope>
    <source>
        <strain evidence="3 4">JCM 12389</strain>
    </source>
</reference>
<dbReference type="RefSeq" id="WP_343837031.1">
    <property type="nucleotide sequence ID" value="NZ_BAAADO010000001.1"/>
</dbReference>
<dbReference type="Gene3D" id="3.10.350.10">
    <property type="entry name" value="LysM domain"/>
    <property type="match status" value="1"/>
</dbReference>
<name>A0ABN1ARP7_9BACI</name>
<feature type="region of interest" description="Disordered" evidence="1">
    <location>
        <begin position="31"/>
        <end position="74"/>
    </location>
</feature>
<keyword evidence="4" id="KW-1185">Reference proteome</keyword>
<dbReference type="EMBL" id="BAAADO010000001">
    <property type="protein sequence ID" value="GAA0482515.1"/>
    <property type="molecule type" value="Genomic_DNA"/>
</dbReference>
<evidence type="ECO:0000313" key="3">
    <source>
        <dbReference type="EMBL" id="GAA0482515.1"/>
    </source>
</evidence>
<accession>A0ABN1ARP7</accession>
<feature type="domain" description="LysM" evidence="2">
    <location>
        <begin position="69"/>
        <end position="120"/>
    </location>
</feature>
<evidence type="ECO:0000313" key="4">
    <source>
        <dbReference type="Proteomes" id="UP001500880"/>
    </source>
</evidence>
<dbReference type="InterPro" id="IPR018392">
    <property type="entry name" value="LysM"/>
</dbReference>
<proteinExistence type="predicted"/>
<evidence type="ECO:0000259" key="2">
    <source>
        <dbReference type="PROSITE" id="PS51782"/>
    </source>
</evidence>